<evidence type="ECO:0000313" key="2">
    <source>
        <dbReference type="Proteomes" id="UP000004994"/>
    </source>
</evidence>
<dbReference type="Proteomes" id="UP000004994">
    <property type="component" value="Chromosome 11"/>
</dbReference>
<keyword evidence="2" id="KW-1185">Reference proteome</keyword>
<dbReference type="PaxDb" id="4081-Solyc11g012530.1.1"/>
<dbReference type="Gramene" id="Solyc11g012530.2.1">
    <property type="protein sequence ID" value="Solyc11g012530.2.1"/>
    <property type="gene ID" value="Solyc11g012530.2"/>
</dbReference>
<evidence type="ECO:0000313" key="1">
    <source>
        <dbReference type="EnsemblPlants" id="Solyc11g012530.2.1"/>
    </source>
</evidence>
<protein>
    <submittedName>
        <fullName evidence="1">Uncharacterized protein</fullName>
    </submittedName>
</protein>
<reference evidence="1" key="1">
    <citation type="journal article" date="2012" name="Nature">
        <title>The tomato genome sequence provides insights into fleshy fruit evolution.</title>
        <authorList>
            <consortium name="Tomato Genome Consortium"/>
        </authorList>
    </citation>
    <scope>NUCLEOTIDE SEQUENCE [LARGE SCALE GENOMIC DNA]</scope>
    <source>
        <strain evidence="1">cv. Heinz 1706</strain>
    </source>
</reference>
<dbReference type="EnsemblPlants" id="Solyc11g012530.2.1">
    <property type="protein sequence ID" value="Solyc11g012530.2.1"/>
    <property type="gene ID" value="Solyc11g012530.2"/>
</dbReference>
<proteinExistence type="predicted"/>
<sequence>MLAIEKMLTMIWVRQQIIIWVSRGIGVRPSWHEGCRGYQKRINGIIDQERALWSHQMITQTRWMLIGIINI</sequence>
<organism evidence="1">
    <name type="scientific">Solanum lycopersicum</name>
    <name type="common">Tomato</name>
    <name type="synonym">Lycopersicon esculentum</name>
    <dbReference type="NCBI Taxonomy" id="4081"/>
    <lineage>
        <taxon>Eukaryota</taxon>
        <taxon>Viridiplantae</taxon>
        <taxon>Streptophyta</taxon>
        <taxon>Embryophyta</taxon>
        <taxon>Tracheophyta</taxon>
        <taxon>Spermatophyta</taxon>
        <taxon>Magnoliopsida</taxon>
        <taxon>eudicotyledons</taxon>
        <taxon>Gunneridae</taxon>
        <taxon>Pentapetalae</taxon>
        <taxon>asterids</taxon>
        <taxon>lamiids</taxon>
        <taxon>Solanales</taxon>
        <taxon>Solanaceae</taxon>
        <taxon>Solanoideae</taxon>
        <taxon>Solaneae</taxon>
        <taxon>Solanum</taxon>
        <taxon>Solanum subgen. Lycopersicon</taxon>
    </lineage>
</organism>
<name>A0A3Q7JJQ4_SOLLC</name>
<accession>A0A3Q7JJQ4</accession>
<dbReference type="InParanoid" id="A0A3Q7JJQ4"/>
<reference evidence="1" key="2">
    <citation type="submission" date="2019-01" db="UniProtKB">
        <authorList>
            <consortium name="EnsemblPlants"/>
        </authorList>
    </citation>
    <scope>IDENTIFICATION</scope>
    <source>
        <strain evidence="1">cv. Heinz 1706</strain>
    </source>
</reference>
<dbReference type="AlphaFoldDB" id="A0A3Q7JJQ4"/>